<dbReference type="EMBL" id="BAABXL010000001">
    <property type="protein sequence ID" value="GAA6266983.1"/>
    <property type="molecule type" value="Genomic_DNA"/>
</dbReference>
<dbReference type="SUPFAM" id="SSF51658">
    <property type="entry name" value="Xylose isomerase-like"/>
    <property type="match status" value="1"/>
</dbReference>
<name>A0ABQ0ASL2_9FIRM</name>
<comment type="function">
    <text evidence="2 9">Catalyzes the dehydration of D-mannonate.</text>
</comment>
<proteinExistence type="inferred from homology"/>
<comment type="pathway">
    <text evidence="3 9">Carbohydrate metabolism; pentose and glucuronate interconversion.</text>
</comment>
<keyword evidence="7 9" id="KW-0464">Manganese</keyword>
<dbReference type="InterPro" id="IPR004628">
    <property type="entry name" value="Man_deHydtase"/>
</dbReference>
<dbReference type="Gene3D" id="3.20.20.150">
    <property type="entry name" value="Divalent-metal-dependent TIM barrel enzymes"/>
    <property type="match status" value="1"/>
</dbReference>
<evidence type="ECO:0000256" key="3">
    <source>
        <dbReference type="ARBA" id="ARBA00004892"/>
    </source>
</evidence>
<dbReference type="Pfam" id="PF03786">
    <property type="entry name" value="UxuA"/>
    <property type="match status" value="1"/>
</dbReference>
<dbReference type="PANTHER" id="PTHR30387">
    <property type="entry name" value="MANNONATE DEHYDRATASE"/>
    <property type="match status" value="1"/>
</dbReference>
<evidence type="ECO:0000256" key="4">
    <source>
        <dbReference type="ARBA" id="ARBA00007389"/>
    </source>
</evidence>
<comment type="catalytic activity">
    <reaction evidence="1 9">
        <text>D-mannonate = 2-dehydro-3-deoxy-D-gluconate + H2O</text>
        <dbReference type="Rhea" id="RHEA:20097"/>
        <dbReference type="ChEBI" id="CHEBI:15377"/>
        <dbReference type="ChEBI" id="CHEBI:17767"/>
        <dbReference type="ChEBI" id="CHEBI:57990"/>
        <dbReference type="EC" id="4.2.1.8"/>
    </reaction>
</comment>
<dbReference type="PIRSF" id="PIRSF016049">
    <property type="entry name" value="Man_dehyd"/>
    <property type="match status" value="1"/>
</dbReference>
<keyword evidence="8 9" id="KW-0456">Lyase</keyword>
<organism evidence="10 11">
    <name type="scientific">Enterocloster alcoholdehydrogenati</name>
    <dbReference type="NCBI Taxonomy" id="2547410"/>
    <lineage>
        <taxon>Bacteria</taxon>
        <taxon>Bacillati</taxon>
        <taxon>Bacillota</taxon>
        <taxon>Clostridia</taxon>
        <taxon>Lachnospirales</taxon>
        <taxon>Lachnospiraceae</taxon>
        <taxon>Enterocloster</taxon>
    </lineage>
</organism>
<comment type="cofactor">
    <cofactor evidence="9">
        <name>Fe(2+)</name>
        <dbReference type="ChEBI" id="CHEBI:29033"/>
    </cofactor>
    <cofactor evidence="9">
        <name>Mn(2+)</name>
        <dbReference type="ChEBI" id="CHEBI:29035"/>
    </cofactor>
</comment>
<dbReference type="PANTHER" id="PTHR30387:SF2">
    <property type="entry name" value="MANNONATE DEHYDRATASE"/>
    <property type="match status" value="1"/>
</dbReference>
<accession>A0ABQ0ASL2</accession>
<comment type="caution">
    <text evidence="10">The sequence shown here is derived from an EMBL/GenBank/DDBJ whole genome shotgun (WGS) entry which is preliminary data.</text>
</comment>
<evidence type="ECO:0000256" key="6">
    <source>
        <dbReference type="ARBA" id="ARBA00023004"/>
    </source>
</evidence>
<dbReference type="Proteomes" id="UP001600894">
    <property type="component" value="Unassembled WGS sequence"/>
</dbReference>
<evidence type="ECO:0000256" key="8">
    <source>
        <dbReference type="ARBA" id="ARBA00023239"/>
    </source>
</evidence>
<evidence type="ECO:0000313" key="11">
    <source>
        <dbReference type="Proteomes" id="UP001600894"/>
    </source>
</evidence>
<sequence>MNMTLRWYGPGYDSVTLEQIRQIPGVKGVITTLMGKMPGEVWTEEEIAELKKTVEDAGLSIMGIESVNVSDDIKIGTDKRDEHIKNYITTLENLGKAGIHMVCYNFMPVFDWTRSDLARKRPDGSTVLAYNQDVIDQIDPEHMKESIEKMSNGFVMPGWEPERLEKLKALFDAYKDVDAEKLFNNLVYFLEAIGPVCEKYDIHMGIHQDDPAWPIFGLPRIVRNKETIERLLKAVDKPYNGLTLCTGSLGSDPKNDICEIIRMAKGRIPFAHVRNVKYNSDRDFEEAAHLSSDGSKDMYEIMKTLYDTGFDGCIRPDHGRMIWGEVAMPGYGLYDRALGACYLQGLWEAIDKNAKRA</sequence>
<evidence type="ECO:0000256" key="1">
    <source>
        <dbReference type="ARBA" id="ARBA00001794"/>
    </source>
</evidence>
<dbReference type="RefSeq" id="WP_176255821.1">
    <property type="nucleotide sequence ID" value="NZ_BAABXL010000001.1"/>
</dbReference>
<evidence type="ECO:0000256" key="7">
    <source>
        <dbReference type="ARBA" id="ARBA00023211"/>
    </source>
</evidence>
<dbReference type="NCBIfam" id="TIGR00695">
    <property type="entry name" value="uxuA"/>
    <property type="match status" value="1"/>
</dbReference>
<dbReference type="InterPro" id="IPR036237">
    <property type="entry name" value="Xyl_isomerase-like_sf"/>
</dbReference>
<gene>
    <name evidence="10" type="primary">uxuA_1</name>
    <name evidence="9" type="synonym">uxuA</name>
    <name evidence="10" type="ORF">F130042H8_00430</name>
</gene>
<dbReference type="NCBIfam" id="NF003027">
    <property type="entry name" value="PRK03906.1"/>
    <property type="match status" value="1"/>
</dbReference>
<dbReference type="HAMAP" id="MF_00106">
    <property type="entry name" value="UxuA"/>
    <property type="match status" value="1"/>
</dbReference>
<evidence type="ECO:0000256" key="5">
    <source>
        <dbReference type="ARBA" id="ARBA00012927"/>
    </source>
</evidence>
<comment type="similarity">
    <text evidence="4 9">Belongs to the mannonate dehydratase family.</text>
</comment>
<evidence type="ECO:0000256" key="9">
    <source>
        <dbReference type="HAMAP-Rule" id="MF_00106"/>
    </source>
</evidence>
<evidence type="ECO:0000313" key="10">
    <source>
        <dbReference type="EMBL" id="GAA6266983.1"/>
    </source>
</evidence>
<keyword evidence="6 9" id="KW-0408">Iron</keyword>
<keyword evidence="11" id="KW-1185">Reference proteome</keyword>
<protein>
    <recommendedName>
        <fullName evidence="5 9">Mannonate dehydratase</fullName>
        <ecNumber evidence="5 9">4.2.1.8</ecNumber>
    </recommendedName>
    <alternativeName>
        <fullName evidence="9">D-mannonate hydro-lyase</fullName>
    </alternativeName>
</protein>
<reference evidence="10 11" key="1">
    <citation type="submission" date="2024-04" db="EMBL/GenBank/DDBJ databases">
        <title>Defined microbial consortia suppress multidrug-resistant proinflammatory Enterobacteriaceae via ecological control.</title>
        <authorList>
            <person name="Furuichi M."/>
            <person name="Kawaguchi T."/>
            <person name="Pust M."/>
            <person name="Yasuma K."/>
            <person name="Plichta D."/>
            <person name="Hasegawa N."/>
            <person name="Ohya T."/>
            <person name="Bhattarai S."/>
            <person name="Sasajima S."/>
            <person name="Aoto Y."/>
            <person name="Tuganbaev T."/>
            <person name="Yaginuma M."/>
            <person name="Ueda M."/>
            <person name="Okahashi N."/>
            <person name="Amafuji K."/>
            <person name="Kiridooshi Y."/>
            <person name="Sugita K."/>
            <person name="Strazar M."/>
            <person name="Skelly A."/>
            <person name="Suda W."/>
            <person name="Hattori M."/>
            <person name="Nakamoto N."/>
            <person name="Caballero S."/>
            <person name="Norman J."/>
            <person name="Olle B."/>
            <person name="Tanoue T."/>
            <person name="Arita M."/>
            <person name="Bucci V."/>
            <person name="Atarashi K."/>
            <person name="Xavier R."/>
            <person name="Honda K."/>
        </authorList>
    </citation>
    <scope>NUCLEOTIDE SEQUENCE [LARGE SCALE GENOMIC DNA]</scope>
    <source>
        <strain evidence="11">f13</strain>
    </source>
</reference>
<dbReference type="EC" id="4.2.1.8" evidence="5 9"/>
<evidence type="ECO:0000256" key="2">
    <source>
        <dbReference type="ARBA" id="ARBA00002713"/>
    </source>
</evidence>